<dbReference type="Proteomes" id="UP001328107">
    <property type="component" value="Unassembled WGS sequence"/>
</dbReference>
<dbReference type="PRINTS" id="PR00237">
    <property type="entry name" value="GPCRRHODOPSN"/>
</dbReference>
<accession>A0AAN5D9B6</accession>
<organism evidence="12 13">
    <name type="scientific">Pristionchus mayeri</name>
    <dbReference type="NCBI Taxonomy" id="1317129"/>
    <lineage>
        <taxon>Eukaryota</taxon>
        <taxon>Metazoa</taxon>
        <taxon>Ecdysozoa</taxon>
        <taxon>Nematoda</taxon>
        <taxon>Chromadorea</taxon>
        <taxon>Rhabditida</taxon>
        <taxon>Rhabditina</taxon>
        <taxon>Diplogasteromorpha</taxon>
        <taxon>Diplogasteroidea</taxon>
        <taxon>Neodiplogasteridae</taxon>
        <taxon>Pristionchus</taxon>
    </lineage>
</organism>
<comment type="subcellular location">
    <subcellularLocation>
        <location evidence="1">Cell membrane</location>
        <topology evidence="1">Multi-pass membrane protein</topology>
    </subcellularLocation>
</comment>
<keyword evidence="8 9" id="KW-0807">Transducer</keyword>
<keyword evidence="13" id="KW-1185">Reference proteome</keyword>
<evidence type="ECO:0000256" key="1">
    <source>
        <dbReference type="ARBA" id="ARBA00004651"/>
    </source>
</evidence>
<gene>
    <name evidence="12" type="ORF">PMAYCL1PPCAC_29021</name>
</gene>
<evidence type="ECO:0000313" key="13">
    <source>
        <dbReference type="Proteomes" id="UP001328107"/>
    </source>
</evidence>
<name>A0AAN5D9B6_9BILA</name>
<keyword evidence="2" id="KW-1003">Cell membrane</keyword>
<dbReference type="InterPro" id="IPR017452">
    <property type="entry name" value="GPCR_Rhodpsn_7TM"/>
</dbReference>
<feature type="transmembrane region" description="Helical" evidence="10">
    <location>
        <begin position="41"/>
        <end position="64"/>
    </location>
</feature>
<feature type="transmembrane region" description="Helical" evidence="10">
    <location>
        <begin position="263"/>
        <end position="296"/>
    </location>
</feature>
<reference evidence="13" key="1">
    <citation type="submission" date="2022-10" db="EMBL/GenBank/DDBJ databases">
        <title>Genome assembly of Pristionchus species.</title>
        <authorList>
            <person name="Yoshida K."/>
            <person name="Sommer R.J."/>
        </authorList>
    </citation>
    <scope>NUCLEOTIDE SEQUENCE [LARGE SCALE GENOMIC DNA]</scope>
    <source>
        <strain evidence="13">RS5460</strain>
    </source>
</reference>
<dbReference type="PROSITE" id="PS00237">
    <property type="entry name" value="G_PROTEIN_RECEP_F1_1"/>
    <property type="match status" value="1"/>
</dbReference>
<dbReference type="PROSITE" id="PS50262">
    <property type="entry name" value="G_PROTEIN_RECEP_F1_2"/>
    <property type="match status" value="1"/>
</dbReference>
<evidence type="ECO:0000256" key="9">
    <source>
        <dbReference type="RuleBase" id="RU000688"/>
    </source>
</evidence>
<keyword evidence="7 9" id="KW-0675">Receptor</keyword>
<protein>
    <recommendedName>
        <fullName evidence="11">G-protein coupled receptors family 1 profile domain-containing protein</fullName>
    </recommendedName>
</protein>
<evidence type="ECO:0000256" key="8">
    <source>
        <dbReference type="ARBA" id="ARBA00023224"/>
    </source>
</evidence>
<evidence type="ECO:0000256" key="6">
    <source>
        <dbReference type="ARBA" id="ARBA00023136"/>
    </source>
</evidence>
<feature type="transmembrane region" description="Helical" evidence="10">
    <location>
        <begin position="76"/>
        <end position="99"/>
    </location>
</feature>
<evidence type="ECO:0000256" key="2">
    <source>
        <dbReference type="ARBA" id="ARBA00022475"/>
    </source>
</evidence>
<feature type="transmembrane region" description="Helical" evidence="10">
    <location>
        <begin position="119"/>
        <end position="139"/>
    </location>
</feature>
<evidence type="ECO:0000256" key="5">
    <source>
        <dbReference type="ARBA" id="ARBA00023040"/>
    </source>
</evidence>
<dbReference type="Gene3D" id="1.20.1070.10">
    <property type="entry name" value="Rhodopsin 7-helix transmembrane proteins"/>
    <property type="match status" value="1"/>
</dbReference>
<keyword evidence="4 10" id="KW-1133">Transmembrane helix</keyword>
<dbReference type="InterPro" id="IPR000276">
    <property type="entry name" value="GPCR_Rhodpsn"/>
</dbReference>
<proteinExistence type="inferred from homology"/>
<comment type="similarity">
    <text evidence="9">Belongs to the G-protein coupled receptor 1 family.</text>
</comment>
<dbReference type="GO" id="GO:0004930">
    <property type="term" value="F:G protein-coupled receptor activity"/>
    <property type="evidence" value="ECO:0007669"/>
    <property type="project" value="UniProtKB-KW"/>
</dbReference>
<dbReference type="GO" id="GO:0042277">
    <property type="term" value="F:peptide binding"/>
    <property type="evidence" value="ECO:0007669"/>
    <property type="project" value="TreeGrafter"/>
</dbReference>
<evidence type="ECO:0000256" key="7">
    <source>
        <dbReference type="ARBA" id="ARBA00023170"/>
    </source>
</evidence>
<evidence type="ECO:0000259" key="11">
    <source>
        <dbReference type="PROSITE" id="PS50262"/>
    </source>
</evidence>
<dbReference type="GO" id="GO:0043005">
    <property type="term" value="C:neuron projection"/>
    <property type="evidence" value="ECO:0007669"/>
    <property type="project" value="TreeGrafter"/>
</dbReference>
<evidence type="ECO:0000256" key="10">
    <source>
        <dbReference type="SAM" id="Phobius"/>
    </source>
</evidence>
<feature type="transmembrane region" description="Helical" evidence="10">
    <location>
        <begin position="308"/>
        <end position="331"/>
    </location>
</feature>
<keyword evidence="3 9" id="KW-0812">Transmembrane</keyword>
<keyword evidence="6 10" id="KW-0472">Membrane</keyword>
<comment type="caution">
    <text evidence="12">The sequence shown here is derived from an EMBL/GenBank/DDBJ whole genome shotgun (WGS) entry which is preliminary data.</text>
</comment>
<dbReference type="Pfam" id="PF00001">
    <property type="entry name" value="7tm_1"/>
    <property type="match status" value="1"/>
</dbReference>
<dbReference type="PANTHER" id="PTHR24229">
    <property type="entry name" value="NEUROPEPTIDES RECEPTOR"/>
    <property type="match status" value="1"/>
</dbReference>
<feature type="transmembrane region" description="Helical" evidence="10">
    <location>
        <begin position="218"/>
        <end position="242"/>
    </location>
</feature>
<dbReference type="GO" id="GO:0005886">
    <property type="term" value="C:plasma membrane"/>
    <property type="evidence" value="ECO:0007669"/>
    <property type="project" value="UniProtKB-SubCell"/>
</dbReference>
<evidence type="ECO:0000256" key="3">
    <source>
        <dbReference type="ARBA" id="ARBA00022692"/>
    </source>
</evidence>
<dbReference type="EMBL" id="BTRK01000006">
    <property type="protein sequence ID" value="GMR58826.1"/>
    <property type="molecule type" value="Genomic_DNA"/>
</dbReference>
<feature type="domain" description="G-protein coupled receptors family 1 profile" evidence="11">
    <location>
        <begin position="54"/>
        <end position="328"/>
    </location>
</feature>
<evidence type="ECO:0000313" key="12">
    <source>
        <dbReference type="EMBL" id="GMR58826.1"/>
    </source>
</evidence>
<feature type="transmembrane region" description="Helical" evidence="10">
    <location>
        <begin position="160"/>
        <end position="179"/>
    </location>
</feature>
<keyword evidence="5 9" id="KW-0297">G-protein coupled receptor</keyword>
<evidence type="ECO:0000256" key="4">
    <source>
        <dbReference type="ARBA" id="ARBA00022989"/>
    </source>
</evidence>
<dbReference type="SUPFAM" id="SSF81321">
    <property type="entry name" value="Family A G protein-coupled receptor-like"/>
    <property type="match status" value="1"/>
</dbReference>
<sequence length="401" mass="45491">MSQFPEIVGDLISRPDSFSYSEEERIGMPQQVSSATLTYVIFPYSCLFLIGFAGNISVLTYVFYVTRSLKWSVMALGNTLVYIMVLSVVDLLVILSIPFLITQTLLQYWMFGNAICKLYWVLEIASKICSTLILCALAFDRYMAICHPEIKRVHSVQQTAAIAFFSCIFSLVLIMPIVVSATVAEIRPYQQFVVQNRTVHRIVKNTCNDGLLVSHRPVLMALLSIVAFLLPTIAILFFYAKIMLRLRRQMSAHIQSRIPYRRITLYTCLITSFFLACHIPFWTTQIIGVVAAVFGWAPFSVGSDLRLIIMHGSHMLPFVSATFNWLIYALLNSQFKKGFVLVTERMLRKQTRSMLPTSRDLCDGGMTLDVASRCDDVVALCPNCEHPLTLRMKPPHSQYSK</sequence>
<dbReference type="AlphaFoldDB" id="A0AAN5D9B6"/>
<dbReference type="CDD" id="cd00637">
    <property type="entry name" value="7tm_classA_rhodopsin-like"/>
    <property type="match status" value="1"/>
</dbReference>
<dbReference type="PANTHER" id="PTHR24229:SF95">
    <property type="entry name" value="G-PROTEIN COUPLED RECEPTOR C06G4.5-RELATED"/>
    <property type="match status" value="1"/>
</dbReference>